<feature type="domain" description="Gamma-glutamylcyclotransferase AIG2-like" evidence="1">
    <location>
        <begin position="9"/>
        <end position="113"/>
    </location>
</feature>
<dbReference type="CDD" id="cd06661">
    <property type="entry name" value="GGCT_like"/>
    <property type="match status" value="1"/>
</dbReference>
<sequence length="120" mass="13191">MALSAHHSLFTYGTLQMREVQLARFGRLLQGRRDALPGYRTTEIWITDPDVIAVSGTDRHLLVVPSDDPADAVEGAVLELTDEELAAADDYEVDDYARVEVTLVSGAKAWAYLESARNAV</sequence>
<dbReference type="InterPro" id="IPR013024">
    <property type="entry name" value="GGCT-like"/>
</dbReference>
<comment type="caution">
    <text evidence="2">The sequence shown here is derived from an EMBL/GenBank/DDBJ whole genome shotgun (WGS) entry which is preliminary data.</text>
</comment>
<dbReference type="SUPFAM" id="SSF110857">
    <property type="entry name" value="Gamma-glutamyl cyclotransferase-like"/>
    <property type="match status" value="1"/>
</dbReference>
<evidence type="ECO:0000313" key="3">
    <source>
        <dbReference type="Proteomes" id="UP000656881"/>
    </source>
</evidence>
<gene>
    <name evidence="2" type="ORF">GCM10012286_64670</name>
</gene>
<keyword evidence="3" id="KW-1185">Reference proteome</keyword>
<name>A0ABQ2MMR5_9ACTN</name>
<accession>A0ABQ2MMR5</accession>
<proteinExistence type="predicted"/>
<dbReference type="Proteomes" id="UP000656881">
    <property type="component" value="Unassembled WGS sequence"/>
</dbReference>
<dbReference type="EMBL" id="BMNG01000016">
    <property type="protein sequence ID" value="GGO54577.1"/>
    <property type="molecule type" value="Genomic_DNA"/>
</dbReference>
<evidence type="ECO:0000313" key="2">
    <source>
        <dbReference type="EMBL" id="GGO54577.1"/>
    </source>
</evidence>
<evidence type="ECO:0000259" key="1">
    <source>
        <dbReference type="Pfam" id="PF06094"/>
    </source>
</evidence>
<dbReference type="Pfam" id="PF06094">
    <property type="entry name" value="GGACT"/>
    <property type="match status" value="1"/>
</dbReference>
<dbReference type="InterPro" id="IPR009288">
    <property type="entry name" value="AIG2-like_dom"/>
</dbReference>
<organism evidence="2 3">
    <name type="scientific">Streptomyces lasiicapitis</name>
    <dbReference type="NCBI Taxonomy" id="1923961"/>
    <lineage>
        <taxon>Bacteria</taxon>
        <taxon>Bacillati</taxon>
        <taxon>Actinomycetota</taxon>
        <taxon>Actinomycetes</taxon>
        <taxon>Kitasatosporales</taxon>
        <taxon>Streptomycetaceae</taxon>
        <taxon>Streptomyces</taxon>
    </lineage>
</organism>
<reference evidence="3" key="1">
    <citation type="journal article" date="2019" name="Int. J. Syst. Evol. Microbiol.">
        <title>The Global Catalogue of Microorganisms (GCM) 10K type strain sequencing project: providing services to taxonomists for standard genome sequencing and annotation.</title>
        <authorList>
            <consortium name="The Broad Institute Genomics Platform"/>
            <consortium name="The Broad Institute Genome Sequencing Center for Infectious Disease"/>
            <person name="Wu L."/>
            <person name="Ma J."/>
        </authorList>
    </citation>
    <scope>NUCLEOTIDE SEQUENCE [LARGE SCALE GENOMIC DNA]</scope>
    <source>
        <strain evidence="3">CGMCC 4.7349</strain>
    </source>
</reference>
<dbReference type="InterPro" id="IPR036568">
    <property type="entry name" value="GGCT-like_sf"/>
</dbReference>
<protein>
    <recommendedName>
        <fullName evidence="1">Gamma-glutamylcyclotransferase AIG2-like domain-containing protein</fullName>
    </recommendedName>
</protein>
<dbReference type="Gene3D" id="3.10.490.10">
    <property type="entry name" value="Gamma-glutamyl cyclotransferase-like"/>
    <property type="match status" value="1"/>
</dbReference>
<dbReference type="RefSeq" id="WP_189176645.1">
    <property type="nucleotide sequence ID" value="NZ_BMNG01000016.1"/>
</dbReference>